<keyword evidence="2" id="KW-1185">Reference proteome</keyword>
<dbReference type="KEGG" id="pdq:CL55_00009030"/>
<dbReference type="RefSeq" id="WP_046330062.1">
    <property type="nucleotide sequence ID" value="NZ_CP007501.1"/>
</dbReference>
<accession>A0A0E3ZLM4</accession>
<dbReference type="OrthoDB" id="8594011at2"/>
<proteinExistence type="predicted"/>
<dbReference type="AlphaFoldDB" id="A0A0E3ZLM4"/>
<dbReference type="STRING" id="1835254.CL55_00009030"/>
<evidence type="ECO:0000313" key="2">
    <source>
        <dbReference type="Proteomes" id="UP000061135"/>
    </source>
</evidence>
<gene>
    <name evidence="1" type="ORF">CL55_00009030</name>
</gene>
<name>A0A0E3ZLM4_9BURK</name>
<dbReference type="EMBL" id="CP007501">
    <property type="protein sequence ID" value="AKD25236.1"/>
    <property type="molecule type" value="Genomic_DNA"/>
</dbReference>
<dbReference type="PATRIC" id="fig|576611.7.peg.919"/>
<dbReference type="HOGENOM" id="CLU_1033880_0_0_4"/>
<protein>
    <submittedName>
        <fullName evidence="1">Uncharacterized protein</fullName>
    </submittedName>
</protein>
<reference evidence="1 2" key="1">
    <citation type="submission" date="2014-03" db="EMBL/GenBank/DDBJ databases">
        <title>Genome of Polynucleobacter strain MWH-MoK4.</title>
        <authorList>
            <person name="Hahn M.W."/>
        </authorList>
    </citation>
    <scope>NUCLEOTIDE SEQUENCE [LARGE SCALE GENOMIC DNA]</scope>
    <source>
        <strain evidence="1 2">MWH-MoK4</strain>
    </source>
</reference>
<sequence length="269" mass="30625">MSFFSETGRRIPRKEFRLFGETPQTYYRLDGRLNDYSDVLSKSIQFGGVDSSIDLNTFQTACENLKKEFEANSDYRNLFNGLAVPFICKSNKSFDDLGRDLQDVELPNFQRAFNAKFPDHHFKAILQSDSQLAGSITLDPRSRYQSFVNACKSGTVIGWYFPQTLQEFDIESQRQQMDDLPDIGNICLSGGIDIMAALIGNPQLLISEENYAPILCLSAYIHKDPRLVLLMKSYGPHMEFWCMTQMLSKNVTQVSEQWAGGITIFQSLN</sequence>
<evidence type="ECO:0000313" key="1">
    <source>
        <dbReference type="EMBL" id="AKD25236.1"/>
    </source>
</evidence>
<organism evidence="1 2">
    <name type="scientific">Polynucleobacter duraquae</name>
    <dbReference type="NCBI Taxonomy" id="1835254"/>
    <lineage>
        <taxon>Bacteria</taxon>
        <taxon>Pseudomonadati</taxon>
        <taxon>Pseudomonadota</taxon>
        <taxon>Betaproteobacteria</taxon>
        <taxon>Burkholderiales</taxon>
        <taxon>Burkholderiaceae</taxon>
        <taxon>Polynucleobacter</taxon>
    </lineage>
</organism>
<dbReference type="Proteomes" id="UP000061135">
    <property type="component" value="Chromosome"/>
</dbReference>